<proteinExistence type="predicted"/>
<feature type="region of interest" description="Disordered" evidence="1">
    <location>
        <begin position="1418"/>
        <end position="1438"/>
    </location>
</feature>
<evidence type="ECO:0000313" key="4">
    <source>
        <dbReference type="EMBL" id="CAE8676640.1"/>
    </source>
</evidence>
<comment type="caution">
    <text evidence="3">The sequence shown here is derived from an EMBL/GenBank/DDBJ whole genome shotgun (WGS) entry which is preliminary data.</text>
</comment>
<dbReference type="PROSITE" id="PS50188">
    <property type="entry name" value="B302_SPRY"/>
    <property type="match status" value="1"/>
</dbReference>
<accession>A0A813DFM9</accession>
<dbReference type="Gene3D" id="2.60.120.920">
    <property type="match status" value="1"/>
</dbReference>
<evidence type="ECO:0000256" key="1">
    <source>
        <dbReference type="SAM" id="MobiDB-lite"/>
    </source>
</evidence>
<dbReference type="Proteomes" id="UP000626109">
    <property type="component" value="Unassembled WGS sequence"/>
</dbReference>
<evidence type="ECO:0000313" key="5">
    <source>
        <dbReference type="Proteomes" id="UP000654075"/>
    </source>
</evidence>
<dbReference type="EMBL" id="CAJNNV010002186">
    <property type="protein sequence ID" value="CAE8586723.1"/>
    <property type="molecule type" value="Genomic_DNA"/>
</dbReference>
<feature type="region of interest" description="Disordered" evidence="1">
    <location>
        <begin position="1192"/>
        <end position="1243"/>
    </location>
</feature>
<dbReference type="Pfam" id="PF07177">
    <property type="entry name" value="Neuralized"/>
    <property type="match status" value="1"/>
</dbReference>
<keyword evidence="5" id="KW-1185">Reference proteome</keyword>
<dbReference type="InterPro" id="IPR001870">
    <property type="entry name" value="B30.2/SPRY"/>
</dbReference>
<organism evidence="3 5">
    <name type="scientific">Polarella glacialis</name>
    <name type="common">Dinoflagellate</name>
    <dbReference type="NCBI Taxonomy" id="89957"/>
    <lineage>
        <taxon>Eukaryota</taxon>
        <taxon>Sar</taxon>
        <taxon>Alveolata</taxon>
        <taxon>Dinophyceae</taxon>
        <taxon>Suessiales</taxon>
        <taxon>Suessiaceae</taxon>
        <taxon>Polarella</taxon>
    </lineage>
</organism>
<dbReference type="OrthoDB" id="442209at2759"/>
<sequence>MEGSGLGVAGHHALLLPLDLELDEPGVGVGDRHAEVQRLAVVDGSRALAVSFADGRVALYAAAGAVSGGDRNAVDAPRLQRSWRLPSDSGIPSALASIESKGTDLLLVGTKSGAIFILGPGEGTLPAGSRHAPAAVTVLLVGPVTDGPGGRRAVFSADSEGRIVRSWLPDISPDAEQAACLPSTATELAPTEVFADLKSPVLSLEICDRSGRLLASTAERIAILQSVLEPGSAGSMRFVGSKPHKGQYTATFSRTFGPEGLISARPGGRLWVAESATGTVQSTLKFQGAGGDDKAALSRLLALSEDRVLSWTREEDCPKSEATVADSSASLVLLDLEAIAVSQKWSKIAPVVDAVRWAGGVLLAHKGSVSLLLMGGSLALLRALMSRSRLQCDPSFLATCLQHVLELKENLGNEASSAPGSVLATLRPLTEAVPEACIPAPAGSPNGAQPELPGLVELKRWVSQLEDMEIEADLAAAGPSTIRVSLRSAGPLANFPVADWVASPARATPSACPPPVAALQAAGAAQGLGCQRRLTPQLLQHGRHLHAALSNLTSKAAATTGIPATAAMELGPPATAVTQPQPSGVVLRALASPSVPFVLCPEVVEYSSQLLSWLAEHLDILAPQGLAAPAASAFELLCLFVSAREAPAPAASDSGRGSPGTGWPVLGFLPELGAPELDQVTAASVEPMAREHLAAQLLAVAAAVRAEEATDSASVAWPPEAALGFCQACLASIASQAALERCLFRANGLAATRRGPNSHWNRRGWWQVVGWLRDQLVTTNVHVLKGDWGAAIAHADSFAQSAEPSRGVAEVHSILAAALGPSGAPSVMRQAFEAALSLFPKVLPWNLREWTQLSEQKVSAGGVLQREYLRVDKLSHYMLQYLLRLLTRCESCPDFESLLEMTLAVSLHPSARAASSQCQVLHAGRSAVTDTLLRRYGKRLHADLLCKLRYPLGALQLSLLLEGRPGSQTTTTTTTATTTAADAPATPNLPCHFKGSVAAAVRALVPEPMPSPQLPARALDRIRLECPVCAPLGRACPPGVIEVARGCAVSGAEGLAGRGLGQMRELAEELHRLCWFNRAPEQEEADKLEVSREQALCRWRHVLNEVACVAAESTAAKQLLAALASVGPGLEAAAVCARAASTWGTQESAAELALSAAASALWAAALGPPGSEVGQAGLAVKAGSALTASWLELPASSRQPPERPQPPWQRRQRAAANSLGAAGNDDPGSALPDGGIQKPSGLRQVGTGEQLWVSDDGLMARHSDDTGEEMCGVLAGWEPLVLGRAGAYFEVVLDELRPGECFDGLTVGVTATDPASLADEDPPGTAEHIPETWAVGYDGQMWDASTGTLCQVGWDPRSLEEGDVIGVLVTAAQGELLVFRNGVACCAGPRAIPVASRAIYPVVDLLGAARAVRWVSGAEPPTGESQPRAPPVRSASAV</sequence>
<dbReference type="InterPro" id="IPR043136">
    <property type="entry name" value="B30.2/SPRY_sf"/>
</dbReference>
<dbReference type="EMBL" id="CAJNNW010025276">
    <property type="protein sequence ID" value="CAE8676640.1"/>
    <property type="molecule type" value="Genomic_DNA"/>
</dbReference>
<evidence type="ECO:0000259" key="2">
    <source>
        <dbReference type="PROSITE" id="PS50188"/>
    </source>
</evidence>
<dbReference type="InterPro" id="IPR006573">
    <property type="entry name" value="NHR_dom"/>
</dbReference>
<dbReference type="OMA" id="GYDGQMW"/>
<dbReference type="Proteomes" id="UP000654075">
    <property type="component" value="Unassembled WGS sequence"/>
</dbReference>
<feature type="domain" description="B30.2/SPRY" evidence="2">
    <location>
        <begin position="1220"/>
        <end position="1421"/>
    </location>
</feature>
<name>A0A813DFM9_POLGL</name>
<reference evidence="3" key="1">
    <citation type="submission" date="2021-02" db="EMBL/GenBank/DDBJ databases">
        <authorList>
            <person name="Dougan E. K."/>
            <person name="Rhodes N."/>
            <person name="Thang M."/>
            <person name="Chan C."/>
        </authorList>
    </citation>
    <scope>NUCLEOTIDE SEQUENCE</scope>
</reference>
<gene>
    <name evidence="3" type="ORF">PGLA1383_LOCUS5571</name>
    <name evidence="4" type="ORF">PGLA2088_LOCUS19966</name>
</gene>
<dbReference type="SUPFAM" id="SSF49899">
    <property type="entry name" value="Concanavalin A-like lectins/glucanases"/>
    <property type="match status" value="1"/>
</dbReference>
<dbReference type="CDD" id="cd11709">
    <property type="entry name" value="SPRY"/>
    <property type="match status" value="1"/>
</dbReference>
<evidence type="ECO:0000313" key="3">
    <source>
        <dbReference type="EMBL" id="CAE8586723.1"/>
    </source>
</evidence>
<protein>
    <recommendedName>
        <fullName evidence="2">B30.2/SPRY domain-containing protein</fullName>
    </recommendedName>
</protein>
<dbReference type="InterPro" id="IPR013320">
    <property type="entry name" value="ConA-like_dom_sf"/>
</dbReference>